<evidence type="ECO:0000256" key="1">
    <source>
        <dbReference type="SAM" id="MobiDB-lite"/>
    </source>
</evidence>
<reference evidence="2" key="1">
    <citation type="submission" date="2016-03" db="EMBL/GenBank/DDBJ databases">
        <authorList>
            <person name="Ploux O."/>
        </authorList>
    </citation>
    <scope>NUCLEOTIDE SEQUENCE</scope>
    <source>
        <strain evidence="2">UC10</strain>
    </source>
</reference>
<organism evidence="2">
    <name type="scientific">uncultured Sphingopyxis sp</name>
    <dbReference type="NCBI Taxonomy" id="310581"/>
    <lineage>
        <taxon>Bacteria</taxon>
        <taxon>Pseudomonadati</taxon>
        <taxon>Pseudomonadota</taxon>
        <taxon>Alphaproteobacteria</taxon>
        <taxon>Sphingomonadales</taxon>
        <taxon>Sphingomonadaceae</taxon>
        <taxon>Sphingopyxis</taxon>
        <taxon>environmental samples</taxon>
    </lineage>
</organism>
<proteinExistence type="predicted"/>
<dbReference type="EMBL" id="LT598653">
    <property type="protein sequence ID" value="SBV32506.1"/>
    <property type="molecule type" value="Genomic_DNA"/>
</dbReference>
<protein>
    <submittedName>
        <fullName evidence="2">Uncharacterized protein</fullName>
    </submittedName>
</protein>
<feature type="region of interest" description="Disordered" evidence="1">
    <location>
        <begin position="52"/>
        <end position="71"/>
    </location>
</feature>
<gene>
    <name evidence="2" type="ORF">SPPYR_1386</name>
</gene>
<sequence>MQERLVPVRRQGPQGLDSDRPYLGRLTGWGLATGRRSEAAISFLVTPDLIRGPFTQRGKNGSRIKSGMTNV</sequence>
<name>A0A1Y5PV13_9SPHN</name>
<evidence type="ECO:0000313" key="2">
    <source>
        <dbReference type="EMBL" id="SBV32506.1"/>
    </source>
</evidence>
<dbReference type="KEGG" id="sphu:SPPYR_1386"/>
<accession>A0A1Y5PV13</accession>
<dbReference type="AlphaFoldDB" id="A0A1Y5PV13"/>